<dbReference type="Pfam" id="PF13439">
    <property type="entry name" value="Glyco_transf_4"/>
    <property type="match status" value="1"/>
</dbReference>
<dbReference type="RefSeq" id="WP_025282267.1">
    <property type="nucleotide sequence ID" value="NZ_JBLZQM010000002.1"/>
</dbReference>
<keyword evidence="5" id="KW-1185">Reference proteome</keyword>
<evidence type="ECO:0000256" key="1">
    <source>
        <dbReference type="ARBA" id="ARBA00022679"/>
    </source>
</evidence>
<accession>W8KJ24</accession>
<feature type="domain" description="Glycosyltransferase subfamily 4-like N-terminal" evidence="3">
    <location>
        <begin position="17"/>
        <end position="170"/>
    </location>
</feature>
<dbReference type="Proteomes" id="UP000019442">
    <property type="component" value="Chromosome"/>
</dbReference>
<reference evidence="4 5" key="1">
    <citation type="journal article" date="2014" name="J Genomics">
        <title>Draft Genome Sequence of the Extremely Halophilic Phototrophic Purple Sulfur Bacterium Halorhodospira halochloris.</title>
        <authorList>
            <person name="Singh K.S."/>
            <person name="Kirksey J."/>
            <person name="Hoff W.D."/>
            <person name="Deole R."/>
        </authorList>
    </citation>
    <scope>NUCLEOTIDE SEQUENCE [LARGE SCALE GENOMIC DNA]</scope>
    <source>
        <strain evidence="4 5">A</strain>
    </source>
</reference>
<dbReference type="PANTHER" id="PTHR46401">
    <property type="entry name" value="GLYCOSYLTRANSFERASE WBBK-RELATED"/>
    <property type="match status" value="1"/>
</dbReference>
<dbReference type="AlphaFoldDB" id="W8KJ24"/>
<sequence length="373" mass="41721">MLKIGIDARILAGPLAGIGRYADQLVQHLLSYDARFFLYAHRPLHAERWITEPVTLRCACLRGRMAKAIWGQSWLPLQVRRDKVDVFWGPAHRLPPLLPDRMGKVVTIHDLVWKAAPDTMPRLNQLQERALMPPALQRADRVICVSRYTARHLLDCFPKTREKVRVIYPGASHWPPPDTFDSLAHLGIHQPYALFVGTLEPRKNIEQLLMAYCGLSQELRNHHQLVIAGADGWGGLSRASLSKRYPPSTGVVFTGRLPDSQLSTLYEHALFLTMPSLHEGFGLPVVEAMSFGKPVLISDRASLPEVAGHAGYMINPNDPSGLTRGLKRLFCDVDLRSRLSTQASARAQAFTWQTAADQLWNILRAEASAQAKS</sequence>
<dbReference type="CDD" id="cd03809">
    <property type="entry name" value="GT4_MtfB-like"/>
    <property type="match status" value="1"/>
</dbReference>
<gene>
    <name evidence="4" type="ORF">M911_12125</name>
</gene>
<dbReference type="GO" id="GO:0009103">
    <property type="term" value="P:lipopolysaccharide biosynthetic process"/>
    <property type="evidence" value="ECO:0007669"/>
    <property type="project" value="TreeGrafter"/>
</dbReference>
<evidence type="ECO:0000259" key="2">
    <source>
        <dbReference type="Pfam" id="PF00534"/>
    </source>
</evidence>
<dbReference type="Gene3D" id="3.40.50.2000">
    <property type="entry name" value="Glycogen Phosphorylase B"/>
    <property type="match status" value="2"/>
</dbReference>
<evidence type="ECO:0000259" key="3">
    <source>
        <dbReference type="Pfam" id="PF13439"/>
    </source>
</evidence>
<name>W8KJ24_9GAMM</name>
<reference evidence="5" key="2">
    <citation type="submission" date="2014-02" db="EMBL/GenBank/DDBJ databases">
        <title>Draft Genome Sequence of extremely halophilic bacteria Halorhodospira halochloris.</title>
        <authorList>
            <person name="Singh K.S."/>
        </authorList>
    </citation>
    <scope>NUCLEOTIDE SEQUENCE [LARGE SCALE GENOMIC DNA]</scope>
    <source>
        <strain evidence="5">A</strain>
    </source>
</reference>
<dbReference type="GO" id="GO:0016757">
    <property type="term" value="F:glycosyltransferase activity"/>
    <property type="evidence" value="ECO:0007669"/>
    <property type="project" value="InterPro"/>
</dbReference>
<dbReference type="KEGG" id="hhc:M911_12125"/>
<evidence type="ECO:0000313" key="4">
    <source>
        <dbReference type="EMBL" id="AHK79779.1"/>
    </source>
</evidence>
<evidence type="ECO:0000313" key="5">
    <source>
        <dbReference type="Proteomes" id="UP000019442"/>
    </source>
</evidence>
<feature type="domain" description="Glycosyl transferase family 1" evidence="2">
    <location>
        <begin position="190"/>
        <end position="344"/>
    </location>
</feature>
<dbReference type="InterPro" id="IPR028098">
    <property type="entry name" value="Glyco_trans_4-like_N"/>
</dbReference>
<dbReference type="Pfam" id="PF00534">
    <property type="entry name" value="Glycos_transf_1"/>
    <property type="match status" value="1"/>
</dbReference>
<dbReference type="EMBL" id="CP007268">
    <property type="protein sequence ID" value="AHK79779.1"/>
    <property type="molecule type" value="Genomic_DNA"/>
</dbReference>
<dbReference type="HOGENOM" id="CLU_009583_27_6_6"/>
<keyword evidence="1 4" id="KW-0808">Transferase</keyword>
<dbReference type="InterPro" id="IPR001296">
    <property type="entry name" value="Glyco_trans_1"/>
</dbReference>
<protein>
    <submittedName>
        <fullName evidence="4">Glycosyl transferase family 1</fullName>
    </submittedName>
</protein>
<dbReference type="PANTHER" id="PTHR46401:SF2">
    <property type="entry name" value="GLYCOSYLTRANSFERASE WBBK-RELATED"/>
    <property type="match status" value="1"/>
</dbReference>
<dbReference type="SUPFAM" id="SSF53756">
    <property type="entry name" value="UDP-Glycosyltransferase/glycogen phosphorylase"/>
    <property type="match status" value="1"/>
</dbReference>
<organism evidence="4 5">
    <name type="scientific">Ectothiorhodospira haloalkaliphila</name>
    <dbReference type="NCBI Taxonomy" id="421628"/>
    <lineage>
        <taxon>Bacteria</taxon>
        <taxon>Pseudomonadati</taxon>
        <taxon>Pseudomonadota</taxon>
        <taxon>Gammaproteobacteria</taxon>
        <taxon>Chromatiales</taxon>
        <taxon>Ectothiorhodospiraceae</taxon>
        <taxon>Ectothiorhodospira</taxon>
    </lineage>
</organism>
<proteinExistence type="predicted"/>